<comment type="similarity">
    <text evidence="1">Belongs to the UPF0276 family.</text>
</comment>
<evidence type="ECO:0000256" key="1">
    <source>
        <dbReference type="HAMAP-Rule" id="MF_00697"/>
    </source>
</evidence>
<gene>
    <name evidence="2" type="ORF">HHL21_07870</name>
</gene>
<dbReference type="Pfam" id="PF05114">
    <property type="entry name" value="MbnB_TglH_ChrH"/>
    <property type="match status" value="1"/>
</dbReference>
<dbReference type="Proteomes" id="UP000583752">
    <property type="component" value="Unassembled WGS sequence"/>
</dbReference>
<dbReference type="Gene3D" id="3.20.20.150">
    <property type="entry name" value="Divalent-metal-dependent TIM barrel enzymes"/>
    <property type="match status" value="1"/>
</dbReference>
<organism evidence="2 3">
    <name type="scientific">Massilia polaris</name>
    <dbReference type="NCBI Taxonomy" id="2728846"/>
    <lineage>
        <taxon>Bacteria</taxon>
        <taxon>Pseudomonadati</taxon>
        <taxon>Pseudomonadota</taxon>
        <taxon>Betaproteobacteria</taxon>
        <taxon>Burkholderiales</taxon>
        <taxon>Oxalobacteraceae</taxon>
        <taxon>Telluria group</taxon>
        <taxon>Massilia</taxon>
    </lineage>
</organism>
<comment type="caution">
    <text evidence="2">The sequence shown here is derived from an EMBL/GenBank/DDBJ whole genome shotgun (WGS) entry which is preliminary data.</text>
</comment>
<accession>A0A848HQX2</accession>
<dbReference type="NCBIfam" id="NF003818">
    <property type="entry name" value="PRK05409.1"/>
    <property type="match status" value="1"/>
</dbReference>
<dbReference type="RefSeq" id="WP_169464695.1">
    <property type="nucleotide sequence ID" value="NZ_JABBGG010000003.1"/>
</dbReference>
<dbReference type="AlphaFoldDB" id="A0A848HQX2"/>
<dbReference type="InterPro" id="IPR036237">
    <property type="entry name" value="Xyl_isomerase-like_sf"/>
</dbReference>
<evidence type="ECO:0000313" key="2">
    <source>
        <dbReference type="EMBL" id="NML60998.1"/>
    </source>
</evidence>
<dbReference type="InterPro" id="IPR007801">
    <property type="entry name" value="MbnB/TglH/ChrH"/>
</dbReference>
<dbReference type="PANTHER" id="PTHR42194:SF1">
    <property type="entry name" value="UPF0276 PROTEIN HI_1600"/>
    <property type="match status" value="1"/>
</dbReference>
<name>A0A848HQX2_9BURK</name>
<dbReference type="PANTHER" id="PTHR42194">
    <property type="entry name" value="UPF0276 PROTEIN HI_1600"/>
    <property type="match status" value="1"/>
</dbReference>
<proteinExistence type="inferred from homology"/>
<keyword evidence="3" id="KW-1185">Reference proteome</keyword>
<dbReference type="HAMAP" id="MF_00697">
    <property type="entry name" value="UPF0276"/>
    <property type="match status" value="1"/>
</dbReference>
<evidence type="ECO:0000313" key="3">
    <source>
        <dbReference type="Proteomes" id="UP000583752"/>
    </source>
</evidence>
<protein>
    <recommendedName>
        <fullName evidence="1">UPF0276 protein HHL21_07870</fullName>
    </recommendedName>
</protein>
<sequence length="285" mass="31142">MSAKSLPPSFHGYGLGLRREHYANFLETNVPVDFVEVISENFMVAGGQPRHILRQVRERHPVALHGVSMSIGSADGLNPDYLKRLKALVDEIDPLFVSDHLSWSRIDNFNSHDLLPVPYTIEALDIVCAHISMAQDTLGRAMLFENPSSYLAFDGAVMTEWEFLAEMSRRTGCGLLLDVNNVFVSATNHGFDPYAFLAGIPASKVRQIHLAGHTRGAELLIDTHDSPVCADVWSLYAHAVSLLGPVATMIERDADIPPLEDLMAELDTARAIGAAGLAARSKEAA</sequence>
<reference evidence="2 3" key="1">
    <citation type="submission" date="2020-04" db="EMBL/GenBank/DDBJ databases">
        <title>Massilia sp. RP-1-19 isolated from soil.</title>
        <authorList>
            <person name="Dahal R.H."/>
        </authorList>
    </citation>
    <scope>NUCLEOTIDE SEQUENCE [LARGE SCALE GENOMIC DNA]</scope>
    <source>
        <strain evidence="2 3">RP-1-19</strain>
    </source>
</reference>
<dbReference type="EMBL" id="JABBGG010000003">
    <property type="protein sequence ID" value="NML60998.1"/>
    <property type="molecule type" value="Genomic_DNA"/>
</dbReference>
<dbReference type="SUPFAM" id="SSF51658">
    <property type="entry name" value="Xylose isomerase-like"/>
    <property type="match status" value="1"/>
</dbReference>